<keyword evidence="1" id="KW-0472">Membrane</keyword>
<sequence>MSISKSRRRALSVMIATAVAAQGVATAVPPAAHATEVSAEQQGGETLAKKAEAVKAKAVRVHKQISDRSDAVTTEEGQKEYATILAAAETLVKETEALVEEAKNATSKEDMDALSDKADALGTKADRISQDWIRILQEEVVRYRAGIDAAVKRAEDALTVIQAAYDRTEDMAVKKRIASEFLNPAKEFVAEARHKQAEVAEIERNQQSVFRVESIRDALVAANSAAGKTVELSNSVDKVAGKQGDKGSSIDNNLALGLGIPAIIAVLVGAVALLLKKALSMVGKH</sequence>
<dbReference type="Proteomes" id="UP000182237">
    <property type="component" value="Chromosome I"/>
</dbReference>
<evidence type="ECO:0000256" key="1">
    <source>
        <dbReference type="SAM" id="Phobius"/>
    </source>
</evidence>
<dbReference type="PROSITE" id="PS51318">
    <property type="entry name" value="TAT"/>
    <property type="match status" value="1"/>
</dbReference>
<name>A0A1H1P5I5_9CORY</name>
<dbReference type="RefSeq" id="WP_155860857.1">
    <property type="nucleotide sequence ID" value="NZ_LT629765.1"/>
</dbReference>
<accession>A0A1H1P5I5</accession>
<keyword evidence="4" id="KW-1185">Reference proteome</keyword>
<dbReference type="InterPro" id="IPR006311">
    <property type="entry name" value="TAT_signal"/>
</dbReference>
<evidence type="ECO:0000313" key="3">
    <source>
        <dbReference type="EMBL" id="SDS06462.1"/>
    </source>
</evidence>
<evidence type="ECO:0000313" key="4">
    <source>
        <dbReference type="Proteomes" id="UP000182237"/>
    </source>
</evidence>
<evidence type="ECO:0000256" key="2">
    <source>
        <dbReference type="SAM" id="SignalP"/>
    </source>
</evidence>
<protein>
    <submittedName>
        <fullName evidence="3">Uncharacterized protein</fullName>
    </submittedName>
</protein>
<keyword evidence="2" id="KW-0732">Signal</keyword>
<dbReference type="STRING" id="1203190.GCA_000312345_01844"/>
<dbReference type="AlphaFoldDB" id="A0A1H1P5I5"/>
<feature type="transmembrane region" description="Helical" evidence="1">
    <location>
        <begin position="254"/>
        <end position="275"/>
    </location>
</feature>
<keyword evidence="1" id="KW-0812">Transmembrane</keyword>
<keyword evidence="1" id="KW-1133">Transmembrane helix</keyword>
<proteinExistence type="predicted"/>
<organism evidence="3 4">
    <name type="scientific">Corynebacterium timonense</name>
    <dbReference type="NCBI Taxonomy" id="441500"/>
    <lineage>
        <taxon>Bacteria</taxon>
        <taxon>Bacillati</taxon>
        <taxon>Actinomycetota</taxon>
        <taxon>Actinomycetes</taxon>
        <taxon>Mycobacteriales</taxon>
        <taxon>Corynebacteriaceae</taxon>
        <taxon>Corynebacterium</taxon>
    </lineage>
</organism>
<gene>
    <name evidence="3" type="ORF">SAMN04488539_0934</name>
</gene>
<dbReference type="EMBL" id="LT629765">
    <property type="protein sequence ID" value="SDS06462.1"/>
    <property type="molecule type" value="Genomic_DNA"/>
</dbReference>
<feature type="signal peptide" evidence="2">
    <location>
        <begin position="1"/>
        <end position="34"/>
    </location>
</feature>
<feature type="chain" id="PRO_5009256274" evidence="2">
    <location>
        <begin position="35"/>
        <end position="285"/>
    </location>
</feature>
<reference evidence="3 4" key="1">
    <citation type="submission" date="2016-10" db="EMBL/GenBank/DDBJ databases">
        <authorList>
            <person name="de Groot N.N."/>
        </authorList>
    </citation>
    <scope>NUCLEOTIDE SEQUENCE [LARGE SCALE GENOMIC DNA]</scope>
    <source>
        <strain evidence="3 4">DSM 45434</strain>
    </source>
</reference>